<dbReference type="RefSeq" id="WP_150117505.1">
    <property type="nucleotide sequence ID" value="NZ_LCYG01000025.1"/>
</dbReference>
<comment type="caution">
    <text evidence="2">The sequence shown here is derived from an EMBL/GenBank/DDBJ whole genome shotgun (WGS) entry which is preliminary data.</text>
</comment>
<dbReference type="EMBL" id="LCYG01000025">
    <property type="protein sequence ID" value="KLK92993.1"/>
    <property type="molecule type" value="Genomic_DNA"/>
</dbReference>
<dbReference type="AlphaFoldDB" id="A0A0H1RCQ9"/>
<dbReference type="Proteomes" id="UP000035489">
    <property type="component" value="Unassembled WGS sequence"/>
</dbReference>
<reference evidence="2 3" key="1">
    <citation type="submission" date="2015-05" db="EMBL/GenBank/DDBJ databases">
        <title>Draft genome sequence of Microvirga vignae strain BR3299, a novel nitrogen fixing bacteria isolated from Brazil semi-aired region.</title>
        <authorList>
            <person name="Zilli J.E."/>
            <person name="Passos S.R."/>
            <person name="Leite J."/>
            <person name="Baldani J.I."/>
            <person name="Xavier G.R."/>
            <person name="Rumjaneck N.G."/>
            <person name="Simoes-Araujo J.L."/>
        </authorList>
    </citation>
    <scope>NUCLEOTIDE SEQUENCE [LARGE SCALE GENOMIC DNA]</scope>
    <source>
        <strain evidence="2 3">BR3299</strain>
    </source>
</reference>
<dbReference type="STRING" id="1225564.AA309_11425"/>
<keyword evidence="3" id="KW-1185">Reference proteome</keyword>
<keyword evidence="1" id="KW-0732">Signal</keyword>
<sequence length="192" mass="21345">MRTRILLLAAIGLPWPVAAAADPLDCNDMAPVVSELLVDRMRIPEYLGLDTAEAASITFQMNYFHAEGREYHRTFCSAMVGFNWTRFADAERRSATIDGSRALQELPNVAAVGGLARYADFPHGIKVRYRLELTGSGRTWVVTLPGDPATDYVCALPHRNQYLEDGRLCLPRGQELQWRRSGPVDAGLPDAR</sequence>
<name>A0A0H1RCQ9_9HYPH</name>
<dbReference type="PATRIC" id="fig|1225564.3.peg.2964"/>
<feature type="signal peptide" evidence="1">
    <location>
        <begin position="1"/>
        <end position="20"/>
    </location>
</feature>
<organism evidence="2 3">
    <name type="scientific">Microvirga vignae</name>
    <dbReference type="NCBI Taxonomy" id="1225564"/>
    <lineage>
        <taxon>Bacteria</taxon>
        <taxon>Pseudomonadati</taxon>
        <taxon>Pseudomonadota</taxon>
        <taxon>Alphaproteobacteria</taxon>
        <taxon>Hyphomicrobiales</taxon>
        <taxon>Methylobacteriaceae</taxon>
        <taxon>Microvirga</taxon>
    </lineage>
</organism>
<protein>
    <submittedName>
        <fullName evidence="2">Uncharacterized protein</fullName>
    </submittedName>
</protein>
<evidence type="ECO:0000313" key="2">
    <source>
        <dbReference type="EMBL" id="KLK92993.1"/>
    </source>
</evidence>
<accession>A0A0H1RCQ9</accession>
<gene>
    <name evidence="2" type="ORF">AA309_11425</name>
</gene>
<feature type="chain" id="PRO_5005199765" evidence="1">
    <location>
        <begin position="21"/>
        <end position="192"/>
    </location>
</feature>
<proteinExistence type="predicted"/>
<evidence type="ECO:0000256" key="1">
    <source>
        <dbReference type="SAM" id="SignalP"/>
    </source>
</evidence>
<dbReference type="OrthoDB" id="9881195at2"/>
<evidence type="ECO:0000313" key="3">
    <source>
        <dbReference type="Proteomes" id="UP000035489"/>
    </source>
</evidence>